<feature type="domain" description="RRM" evidence="3">
    <location>
        <begin position="35"/>
        <end position="113"/>
    </location>
</feature>
<evidence type="ECO:0000313" key="5">
    <source>
        <dbReference type="Proteomes" id="UP001457282"/>
    </source>
</evidence>
<sequence length="131" mass="13884">MAFCNKVGSLLRQGISQNGQVPMASMFNSARYMSSKLFVGGLSFSTDDMSLKEAFSGFGDVTDAKVIVDRDTGKSRGFGFVNFASEDAASTALNAMDGQDLNGRNIRVSIATERAPRPSFNGGYRGGDGGF</sequence>
<dbReference type="PANTHER" id="PTHR48027">
    <property type="entry name" value="HETEROGENEOUS NUCLEAR RIBONUCLEOPROTEIN 87F-RELATED"/>
    <property type="match status" value="1"/>
</dbReference>
<dbReference type="InterPro" id="IPR012677">
    <property type="entry name" value="Nucleotide-bd_a/b_plait_sf"/>
</dbReference>
<evidence type="ECO:0000259" key="3">
    <source>
        <dbReference type="PROSITE" id="PS50102"/>
    </source>
</evidence>
<keyword evidence="5" id="KW-1185">Reference proteome</keyword>
<evidence type="ECO:0000256" key="2">
    <source>
        <dbReference type="PROSITE-ProRule" id="PRU00176"/>
    </source>
</evidence>
<accession>A0AAW1VE28</accession>
<dbReference type="InterPro" id="IPR035979">
    <property type="entry name" value="RBD_domain_sf"/>
</dbReference>
<dbReference type="AlphaFoldDB" id="A0AAW1VE28"/>
<evidence type="ECO:0000313" key="4">
    <source>
        <dbReference type="EMBL" id="KAK9901435.1"/>
    </source>
</evidence>
<name>A0AAW1VE28_RUBAR</name>
<dbReference type="SUPFAM" id="SSF54928">
    <property type="entry name" value="RNA-binding domain, RBD"/>
    <property type="match status" value="1"/>
</dbReference>
<dbReference type="SMART" id="SM00360">
    <property type="entry name" value="RRM"/>
    <property type="match status" value="1"/>
</dbReference>
<dbReference type="InterPro" id="IPR052462">
    <property type="entry name" value="SLIRP/GR-RBP-like"/>
</dbReference>
<dbReference type="Pfam" id="PF00076">
    <property type="entry name" value="RRM_1"/>
    <property type="match status" value="1"/>
</dbReference>
<organism evidence="4 5">
    <name type="scientific">Rubus argutus</name>
    <name type="common">Southern blackberry</name>
    <dbReference type="NCBI Taxonomy" id="59490"/>
    <lineage>
        <taxon>Eukaryota</taxon>
        <taxon>Viridiplantae</taxon>
        <taxon>Streptophyta</taxon>
        <taxon>Embryophyta</taxon>
        <taxon>Tracheophyta</taxon>
        <taxon>Spermatophyta</taxon>
        <taxon>Magnoliopsida</taxon>
        <taxon>eudicotyledons</taxon>
        <taxon>Gunneridae</taxon>
        <taxon>Pentapetalae</taxon>
        <taxon>rosids</taxon>
        <taxon>fabids</taxon>
        <taxon>Rosales</taxon>
        <taxon>Rosaceae</taxon>
        <taxon>Rosoideae</taxon>
        <taxon>Rosoideae incertae sedis</taxon>
        <taxon>Rubus</taxon>
    </lineage>
</organism>
<evidence type="ECO:0000256" key="1">
    <source>
        <dbReference type="ARBA" id="ARBA00022884"/>
    </source>
</evidence>
<dbReference type="Gene3D" id="3.30.70.330">
    <property type="match status" value="1"/>
</dbReference>
<comment type="caution">
    <text evidence="4">The sequence shown here is derived from an EMBL/GenBank/DDBJ whole genome shotgun (WGS) entry which is preliminary data.</text>
</comment>
<dbReference type="InterPro" id="IPR048289">
    <property type="entry name" value="RRM2_NsCP33-like"/>
</dbReference>
<gene>
    <name evidence="4" type="ORF">M0R45_002121</name>
</gene>
<protein>
    <recommendedName>
        <fullName evidence="3">RRM domain-containing protein</fullName>
    </recommendedName>
</protein>
<dbReference type="PROSITE" id="PS50102">
    <property type="entry name" value="RRM"/>
    <property type="match status" value="1"/>
</dbReference>
<dbReference type="CDD" id="cd21608">
    <property type="entry name" value="RRM2_NsCP33_like"/>
    <property type="match status" value="1"/>
</dbReference>
<keyword evidence="1 2" id="KW-0694">RNA-binding</keyword>
<dbReference type="InterPro" id="IPR000504">
    <property type="entry name" value="RRM_dom"/>
</dbReference>
<dbReference type="GO" id="GO:0003723">
    <property type="term" value="F:RNA binding"/>
    <property type="evidence" value="ECO:0007669"/>
    <property type="project" value="UniProtKB-UniRule"/>
</dbReference>
<dbReference type="EMBL" id="JBEDUW010000309">
    <property type="protein sequence ID" value="KAK9901435.1"/>
    <property type="molecule type" value="Genomic_DNA"/>
</dbReference>
<dbReference type="Proteomes" id="UP001457282">
    <property type="component" value="Unassembled WGS sequence"/>
</dbReference>
<proteinExistence type="predicted"/>
<reference evidence="4 5" key="1">
    <citation type="journal article" date="2023" name="G3 (Bethesda)">
        <title>A chromosome-length genome assembly and annotation of blackberry (Rubus argutus, cv. 'Hillquist').</title>
        <authorList>
            <person name="Bruna T."/>
            <person name="Aryal R."/>
            <person name="Dudchenko O."/>
            <person name="Sargent D.J."/>
            <person name="Mead D."/>
            <person name="Buti M."/>
            <person name="Cavallini A."/>
            <person name="Hytonen T."/>
            <person name="Andres J."/>
            <person name="Pham M."/>
            <person name="Weisz D."/>
            <person name="Mascagni F."/>
            <person name="Usai G."/>
            <person name="Natali L."/>
            <person name="Bassil N."/>
            <person name="Fernandez G.E."/>
            <person name="Lomsadze A."/>
            <person name="Armour M."/>
            <person name="Olukolu B."/>
            <person name="Poorten T."/>
            <person name="Britton C."/>
            <person name="Davik J."/>
            <person name="Ashrafi H."/>
            <person name="Aiden E.L."/>
            <person name="Borodovsky M."/>
            <person name="Worthington M."/>
        </authorList>
    </citation>
    <scope>NUCLEOTIDE SEQUENCE [LARGE SCALE GENOMIC DNA]</scope>
    <source>
        <strain evidence="4">PI 553951</strain>
    </source>
</reference>